<dbReference type="RefSeq" id="WP_070794019.1">
    <property type="nucleotide sequence ID" value="NZ_JAXOUP010000001.1"/>
</dbReference>
<dbReference type="AlphaFoldDB" id="A0A5I9SAP9"/>
<keyword evidence="1" id="KW-1133">Transmembrane helix</keyword>
<gene>
    <name evidence="2" type="ORF">D0194_19535</name>
</gene>
<feature type="transmembrane region" description="Helical" evidence="1">
    <location>
        <begin position="92"/>
        <end position="111"/>
    </location>
</feature>
<accession>A0A5I9SAP9</accession>
<evidence type="ECO:0000256" key="1">
    <source>
        <dbReference type="SAM" id="Phobius"/>
    </source>
</evidence>
<proteinExistence type="predicted"/>
<feature type="transmembrane region" description="Helical" evidence="1">
    <location>
        <begin position="15"/>
        <end position="33"/>
    </location>
</feature>
<dbReference type="EMBL" id="AAKPTL010000049">
    <property type="protein sequence ID" value="ECU3791690.1"/>
    <property type="molecule type" value="Genomic_DNA"/>
</dbReference>
<evidence type="ECO:0000313" key="2">
    <source>
        <dbReference type="EMBL" id="ECU3791690.1"/>
    </source>
</evidence>
<keyword evidence="1" id="KW-0472">Membrane</keyword>
<feature type="transmembrane region" description="Helical" evidence="1">
    <location>
        <begin position="40"/>
        <end position="59"/>
    </location>
</feature>
<reference evidence="2" key="1">
    <citation type="submission" date="2018-08" db="EMBL/GenBank/DDBJ databases">
        <authorList>
            <consortium name="GenomeTrakr network: Whole genome sequencing for foodborne pathogen traceback"/>
        </authorList>
    </citation>
    <scope>NUCLEOTIDE SEQUENCE [LARGE SCALE GENOMIC DNA]</scope>
    <source>
        <strain evidence="2">FSIS11812853</strain>
    </source>
</reference>
<keyword evidence="1" id="KW-0812">Transmembrane</keyword>
<protein>
    <submittedName>
        <fullName evidence="2">Uncharacterized protein</fullName>
    </submittedName>
</protein>
<sequence length="121" mass="13944">MELFRKTLGGLKASYYIRHFIFGAIISTFFIYISMQNPSGMKVGNVIFFVINALLYPYARFVYEQVVSFIMGENVFFINAIVMLMAKVITMCLCWIFSIFIAPVGLAYLYYYHSRGGEACF</sequence>
<organism evidence="2">
    <name type="scientific">Salmonella enterica subsp. enterica serovar Meleagridis</name>
    <dbReference type="NCBI Taxonomy" id="486999"/>
    <lineage>
        <taxon>Bacteria</taxon>
        <taxon>Pseudomonadati</taxon>
        <taxon>Pseudomonadota</taxon>
        <taxon>Gammaproteobacteria</taxon>
        <taxon>Enterobacterales</taxon>
        <taxon>Enterobacteriaceae</taxon>
        <taxon>Salmonella</taxon>
    </lineage>
</organism>
<name>A0A5I9SAP9_SALET</name>
<dbReference type="Proteomes" id="UP000839592">
    <property type="component" value="Unassembled WGS sequence"/>
</dbReference>
<feature type="transmembrane region" description="Helical" evidence="1">
    <location>
        <begin position="65"/>
        <end position="85"/>
    </location>
</feature>
<comment type="caution">
    <text evidence="2">The sequence shown here is derived from an EMBL/GenBank/DDBJ whole genome shotgun (WGS) entry which is preliminary data.</text>
</comment>